<keyword evidence="8" id="KW-0175">Coiled coil</keyword>
<dbReference type="InterPro" id="IPR015255">
    <property type="entry name" value="Vitellinogen_open_b-sht"/>
</dbReference>
<dbReference type="GO" id="GO:0008289">
    <property type="term" value="F:lipid binding"/>
    <property type="evidence" value="ECO:0007669"/>
    <property type="project" value="UniProtKB-KW"/>
</dbReference>
<keyword evidence="2 9" id="KW-0732">Signal</keyword>
<dbReference type="PROSITE" id="PS51233">
    <property type="entry name" value="VWFD"/>
    <property type="match status" value="1"/>
</dbReference>
<evidence type="ECO:0000313" key="13">
    <source>
        <dbReference type="Proteomes" id="UP001195483"/>
    </source>
</evidence>
<name>A0AAE0WBN8_9BIVA</name>
<comment type="caution">
    <text evidence="7">Lacks conserved residue(s) required for the propagation of feature annotation.</text>
</comment>
<protein>
    <recommendedName>
        <fullName evidence="14">Vitellogenin domain-containing protein</fullName>
    </recommendedName>
</protein>
<keyword evidence="4" id="KW-0446">Lipid-binding</keyword>
<keyword evidence="5" id="KW-1015">Disulfide bond</keyword>
<dbReference type="FunFam" id="2.20.50.20:FF:000007">
    <property type="entry name" value="von Willebrand factor type D domaincontaining protein"/>
    <property type="match status" value="1"/>
</dbReference>
<feature type="coiled-coil region" evidence="8">
    <location>
        <begin position="3381"/>
        <end position="3408"/>
    </location>
</feature>
<dbReference type="Proteomes" id="UP001195483">
    <property type="component" value="Unassembled WGS sequence"/>
</dbReference>
<keyword evidence="1" id="KW-0813">Transport</keyword>
<evidence type="ECO:0000256" key="1">
    <source>
        <dbReference type="ARBA" id="ARBA00022448"/>
    </source>
</evidence>
<dbReference type="Pfam" id="PF00094">
    <property type="entry name" value="VWD"/>
    <property type="match status" value="1"/>
</dbReference>
<organism evidence="12 13">
    <name type="scientific">Potamilus streckersoni</name>
    <dbReference type="NCBI Taxonomy" id="2493646"/>
    <lineage>
        <taxon>Eukaryota</taxon>
        <taxon>Metazoa</taxon>
        <taxon>Spiralia</taxon>
        <taxon>Lophotrochozoa</taxon>
        <taxon>Mollusca</taxon>
        <taxon>Bivalvia</taxon>
        <taxon>Autobranchia</taxon>
        <taxon>Heteroconchia</taxon>
        <taxon>Palaeoheterodonta</taxon>
        <taxon>Unionida</taxon>
        <taxon>Unionoidea</taxon>
        <taxon>Unionidae</taxon>
        <taxon>Ambleminae</taxon>
        <taxon>Lampsilini</taxon>
        <taxon>Potamilus</taxon>
    </lineage>
</organism>
<evidence type="ECO:0008006" key="14">
    <source>
        <dbReference type="Google" id="ProtNLM"/>
    </source>
</evidence>
<dbReference type="InterPro" id="IPR050733">
    <property type="entry name" value="Vitellogenin/Apolipophorin"/>
</dbReference>
<dbReference type="SMART" id="SM00216">
    <property type="entry name" value="VWD"/>
    <property type="match status" value="1"/>
</dbReference>
<dbReference type="InterPro" id="IPR001747">
    <property type="entry name" value="Vitellogenin_N"/>
</dbReference>
<dbReference type="Gene3D" id="2.20.50.20">
    <property type="entry name" value="Lipovitellin. Chain A, domain 3"/>
    <property type="match status" value="1"/>
</dbReference>
<gene>
    <name evidence="12" type="ORF">CHS0354_010655</name>
</gene>
<dbReference type="InterPro" id="IPR015819">
    <property type="entry name" value="Lipid_transp_b-sht_shell"/>
</dbReference>
<dbReference type="Pfam" id="PF01347">
    <property type="entry name" value="Vitellogenin_N"/>
    <property type="match status" value="1"/>
</dbReference>
<evidence type="ECO:0000256" key="6">
    <source>
        <dbReference type="ARBA" id="ARBA00023180"/>
    </source>
</evidence>
<dbReference type="PANTHER" id="PTHR23345:SF15">
    <property type="entry name" value="VITELLOGENIN 1-RELATED"/>
    <property type="match status" value="1"/>
</dbReference>
<evidence type="ECO:0000256" key="8">
    <source>
        <dbReference type="SAM" id="Coils"/>
    </source>
</evidence>
<evidence type="ECO:0000259" key="10">
    <source>
        <dbReference type="PROSITE" id="PS51211"/>
    </source>
</evidence>
<reference evidence="12" key="2">
    <citation type="journal article" date="2021" name="Genome Biol. Evol.">
        <title>Developing a high-quality reference genome for a parasitic bivalve with doubly uniparental inheritance (Bivalvia: Unionida).</title>
        <authorList>
            <person name="Smith C.H."/>
        </authorList>
    </citation>
    <scope>NUCLEOTIDE SEQUENCE</scope>
    <source>
        <strain evidence="12">CHS0354</strain>
        <tissue evidence="12">Mantle</tissue>
    </source>
</reference>
<dbReference type="InterPro" id="IPR015816">
    <property type="entry name" value="Vitellinogen_b-sht_N"/>
</dbReference>
<accession>A0AAE0WBN8</accession>
<dbReference type="PROSITE" id="PS51211">
    <property type="entry name" value="VITELLOGENIN"/>
    <property type="match status" value="1"/>
</dbReference>
<feature type="domain" description="Vitellogenin" evidence="10">
    <location>
        <begin position="42"/>
        <end position="667"/>
    </location>
</feature>
<dbReference type="Gene3D" id="2.20.80.10">
    <property type="entry name" value="Lipovitellin-phosvitin complex, chain A, domain 4"/>
    <property type="match status" value="1"/>
</dbReference>
<feature type="signal peptide" evidence="9">
    <location>
        <begin position="1"/>
        <end position="18"/>
    </location>
</feature>
<dbReference type="GO" id="GO:0005319">
    <property type="term" value="F:lipid transporter activity"/>
    <property type="evidence" value="ECO:0007669"/>
    <property type="project" value="InterPro"/>
</dbReference>
<dbReference type="InterPro" id="IPR015817">
    <property type="entry name" value="Vitellinogen_open_b-sht_sub1"/>
</dbReference>
<reference evidence="12" key="1">
    <citation type="journal article" date="2021" name="Genome Biol. Evol.">
        <title>A High-Quality Reference Genome for a Parasitic Bivalve with Doubly Uniparental Inheritance (Bivalvia: Unionida).</title>
        <authorList>
            <person name="Smith C.H."/>
        </authorList>
    </citation>
    <scope>NUCLEOTIDE SEQUENCE</scope>
    <source>
        <strain evidence="12">CHS0354</strain>
    </source>
</reference>
<evidence type="ECO:0000256" key="9">
    <source>
        <dbReference type="SAM" id="SignalP"/>
    </source>
</evidence>
<keyword evidence="3" id="KW-0758">Storage protein</keyword>
<dbReference type="Gene3D" id="1.25.10.20">
    <property type="entry name" value="Vitellinogen, superhelical"/>
    <property type="match status" value="1"/>
</dbReference>
<evidence type="ECO:0000256" key="2">
    <source>
        <dbReference type="ARBA" id="ARBA00022729"/>
    </source>
</evidence>
<dbReference type="InterPro" id="IPR001846">
    <property type="entry name" value="VWF_type-D"/>
</dbReference>
<evidence type="ECO:0000256" key="4">
    <source>
        <dbReference type="ARBA" id="ARBA00023121"/>
    </source>
</evidence>
<evidence type="ECO:0000256" key="5">
    <source>
        <dbReference type="ARBA" id="ARBA00023157"/>
    </source>
</evidence>
<comment type="caution">
    <text evidence="12">The sequence shown here is derived from an EMBL/GenBank/DDBJ whole genome shotgun (WGS) entry which is preliminary data.</text>
</comment>
<keyword evidence="6" id="KW-0325">Glycoprotein</keyword>
<evidence type="ECO:0000256" key="7">
    <source>
        <dbReference type="PROSITE-ProRule" id="PRU00557"/>
    </source>
</evidence>
<dbReference type="SMART" id="SM01169">
    <property type="entry name" value="DUF1943"/>
    <property type="match status" value="1"/>
</dbReference>
<keyword evidence="13" id="KW-1185">Reference proteome</keyword>
<feature type="domain" description="VWFD" evidence="11">
    <location>
        <begin position="3747"/>
        <end position="3915"/>
    </location>
</feature>
<dbReference type="SUPFAM" id="SSF56968">
    <property type="entry name" value="Lipovitellin-phosvitin complex, beta-sheet shell regions"/>
    <property type="match status" value="2"/>
</dbReference>
<dbReference type="SMART" id="SM00638">
    <property type="entry name" value="LPD_N"/>
    <property type="match status" value="1"/>
</dbReference>
<dbReference type="InterPro" id="IPR011030">
    <property type="entry name" value="Lipovitellin_superhlx_dom"/>
</dbReference>
<dbReference type="Gene3D" id="2.30.230.10">
    <property type="entry name" value="Lipovitellin, beta-sheet shell regions, chain A"/>
    <property type="match status" value="1"/>
</dbReference>
<proteinExistence type="predicted"/>
<evidence type="ECO:0000313" key="12">
    <source>
        <dbReference type="EMBL" id="KAK3607667.1"/>
    </source>
</evidence>
<dbReference type="Pfam" id="PF09172">
    <property type="entry name" value="Vit_open_b-sht"/>
    <property type="match status" value="1"/>
</dbReference>
<dbReference type="EMBL" id="JAEAOA010000671">
    <property type="protein sequence ID" value="KAK3607667.1"/>
    <property type="molecule type" value="Genomic_DNA"/>
</dbReference>
<dbReference type="GO" id="GO:0045735">
    <property type="term" value="F:nutrient reservoir activity"/>
    <property type="evidence" value="ECO:0007669"/>
    <property type="project" value="UniProtKB-KW"/>
</dbReference>
<dbReference type="PANTHER" id="PTHR23345">
    <property type="entry name" value="VITELLOGENIN-RELATED"/>
    <property type="match status" value="1"/>
</dbReference>
<evidence type="ECO:0000259" key="11">
    <source>
        <dbReference type="PROSITE" id="PS51233"/>
    </source>
</evidence>
<feature type="chain" id="PRO_5042165631" description="Vitellogenin domain-containing protein" evidence="9">
    <location>
        <begin position="19"/>
        <end position="4316"/>
    </location>
</feature>
<evidence type="ECO:0000256" key="3">
    <source>
        <dbReference type="ARBA" id="ARBA00022761"/>
    </source>
</evidence>
<dbReference type="SUPFAM" id="SSF48431">
    <property type="entry name" value="Lipovitellin-phosvitin complex, superhelical domain"/>
    <property type="match status" value="1"/>
</dbReference>
<reference evidence="12" key="3">
    <citation type="submission" date="2023-05" db="EMBL/GenBank/DDBJ databases">
        <authorList>
            <person name="Smith C.H."/>
        </authorList>
    </citation>
    <scope>NUCLEOTIDE SEQUENCE</scope>
    <source>
        <strain evidence="12">CHS0354</strain>
        <tissue evidence="12">Mantle</tissue>
    </source>
</reference>
<sequence length="4316" mass="488078">MEFQLTVFLAFVATGVHSGPLQLQQSVSTCSRECTGRSNFQYSPGSTYTYSYEVETKTAILGATEDQSTIKIRATANIEVLSKCEMLLQLRDVSIESSDPSLPLRLRAGKASSDFSALLQQYPLRFSFQDGEVNEICPEDDESSWVLNIKRGLLSAFQNTMDDLDMDRYKARENDVMGNCPTEYVLTQKGWKAKNIRKTKDFLACMDRQSYESSIRSVPLKLASNLKSLPLLKSTILCEQTVASPGQLKEVQCHETHMFRPFSKENSGAATEITQKLTLIRETSTVSSTEKDLISRRSNLLFEHTHGEIPAIAGVIDAKNKLEDMCKSTEQDIRSETPQDFAELVYIMKKMDKSSLRSLFTEIKEPSFCPNNADRTQKFLRDALPMLGTEGAIGLMQEMIRSNEVSGVEAEMWLMSLAFIHHPTREILVEVQNLLGLPSLSSKAFLPLSTLVHTFCQANPNCEEETAVQSVVSLITEKIGSGCQVNNNHQTVMLALRAIGNIGHAQTSIPTLYSCISNTKNPMDIRVAAVEAFRRMSCGADRNNLMALFRNGGEDSELRIAAYLATMKCPTKYIISQIHNTLATEEVNQVSSFVWTHLTNLRESSDSANQEVKAMLEDVIFEKEFDMDKRKFSRNYEASFFLEKLGTGAKIDSNLVWSPKSFIPRSASMNLTFDLFGSSINLFEVGGRVQGLEYLLESYFGPAGYFKNPAKTLAPQTQGIKSKDIQPEKINDINGKLDSSMDELRAAVYARVFGNELNYVMLGSKTTQDDDFGSFNLPEFISKLRQNVPQEMSLTKSIMLIDTTLVIPTGVGLPLNLTLNATASMALKVSGQMNLVKPSTSVVLEGSLAPSGAIAVSSIMSIDATVVRGGLKMVSTLHSSIGGKVKVELKKKQLFNLQLDLAQDKMEILDVKSKFFIFFDNIHKEQKMHTADHSSKQCTSQRAADIIGLEICTASFVPKEKIATSPYFPLSGPAGYSIIVSKKDLPAGFVLEAKTVDTPSQTIIRFMANTPGSVVDRALGLDIVLDHAQKTLDASLATPWKRADFSGSFQNTQDLKALTGKLTLDRIKEYVMDHQLKITRKNDRFTFSPTSIIKIPDWKDLSLTGNIDYLKMKNFTADLSLQGAFKDPVLLTTSVLNTDTWVGAKGEFTHEGDQVYKLEALVKKDAQQRKKRNREAFEPTLFLSTPRSALINITGSLEYIDDKLIHLSGRIEEIVKRPVTINADMTKVYYSKKNRTKYDGKANIQGNNFMIKANYIVDKTGDKVIFTKFRTDYNFGKAAKDTITANCKITNRSTKNMDNFKKITSFRSIRYAEYNTDITASYSHNQKSTVTELLIDYGKNLKDKYNKNKIEFNSITRHKITNEDVDVNTTMTLTYPAQDIDVKFSAAVDKTPLSLATGVNLMYKPGKTVEGSFTLHNKTKSLSAYATKFILKTPDLDVDLSGNIEQESLDKYSSNIEFEYQRGPRQRIQTMIKMIRGQTYEVKLDYESPNEPKVHAGGMVSWENRTFGANGKVQRGSKVYSIDTSGSMPTDRSAKYFLSVNTPWRHVITMLEGGIESSLRRVMFDVKWDADKDLDQRVLFNVSTNLKSFSNFEISTNFHYPSQTVGMNLKHSSGDRYITHVDLSWSPDKIIDANMIFRNERKSGDYHRVEYEFMVKSPFENFKNIGCDISYVRDTTQYKSKASVTWAEMKKILVSAGAKRPVSFTSLDVTGSIETPFDDYKGMTLRFQHRFLDDLDSNLVVQWGRNRLSAQATGLYTDTQTGRTITGKLDVRTPFTGARTLLLTFDHNDNMETFTTNLVFNKESATYKVSMEVQEASSDIKHLSHSGKMRIVIPSDDIKTVWEIRTTPSTINTLVDIVPSRNNRFKLKFDSSMETEAMNTKIASGFELLIPTEQIKELKVDFLHELRSDYSRVMLSVIKDKANIVLYDQDYKFASGSFNFNYKISSMYTEDFIIKFTSSYAAMPYIGELKVTWAPYQVITVNTNIFFNEFGTFDVAVRMTTPFQMVADISAKSNRKRVGSNWVVQNEVAYGPGQKVTFETTYRFDYVKLLILSLKTPFPQFQSLQYEFKLEGTLENFKGDTSFYLIPYVQKITASANWMKMYDSLDGSFKLTTPFPSYPYMQASAKSNMLGLSRVSSFDLEYLPTQIIHVESNYRFTSIDNLQGTIIIKSPFTENKPVTSTFTHIGNFAKFHTNAKITCDCIVRPVYVDADFDSTDLVSATFEMSSPFRGYEKTNFKLIHNGKTWSDFRTEVKYETNNKTINIESMFKLTDKYEGKILLLTPFPTVSQVGLVFNHAGQFPNMQSHVELIYNDDRSYADLAMTHSKQSTSGSFTLVTPFPELNHLGVTLSHTGTFPNIQTSGEISYNDDKFNSSLSVEHSHKKSLGSFSLITPYQVLNNFRLGMGNQGNFPNIRSNGEVVYNQYQFNSDFTFSQSKDAASGHISIKTPFSNIRKIEAKFRHSGEFPNIRSSGEVLYDDNRIESHVDLRYSEAATSVLMSMTTPFEGFEDMRASASMTGVLSNFQAEGEVTYAPAMKIRGTLNHQFMPDSITTGAVLSIPYFNDDFVFDFTQTGNWPDFTQKVIATLGKAYKYEKTTKVSYMNTKLLVDVRQVTIYSGETTKVAGVFEYEQSDSLWASKVMAEYNEHKMNLEYLLRCMLQQQQLVELESSAVVEMPFVDIGYNKAQFNLNLDGKFDLTSSLTSPRIDTVSLTLYHMYTEGEAIKENLAIQYAEGKSITYTLVANKMGANLRVTSPFDYRAANFEVIITHRGNLKDSEQVVTFTMLQMSPVRLQTGLKYNSPYDMEGSFKFTSGFNKFENIQTLIQSRKIGSSYMPHMEVSWARNKKITADGMFDVSSDPTRTNIRSSLNIATPFDVLRGMEIQMTSNHLVNSERIWQTVMAQHNGKVYLDMETEMTAMDKYTGLVTFRQPRLMEFRFSGRNQGESAEADLILNWNKDDVKSNFGLSFGLADKGDTSAFEKSFHLKAIHPERTITIKTNFQNNRTGLISTGSLSWDANQNQMVSYDLHVRDRSMRGAKLNVVGLRLSIPTRTIDMAGTFTEKLSEKIVDATIKWDADRDTDKQVGVKVTLAPETKRKMAKVDLTLPSISKKISVKSELALSNGQAVFDGLTELSYSTDPEKTLRLVYRLEDTSVDGTTNHTLNFVISHPHTNTNIKLTSAIGTSSGRCTGNVQMIYLTDRKEEKNLALNCEYNRLKRDLQLQISSPSDSVGLYGQLSDVSPYNLMVKATRNVNIVWSGRGTLDMNGRSLEIFSKTKNGKAVHITATLPSDTAFESKIVTMQDSQETTEGELSADLRLNRILHAKLNWRPEVLQDLMVAGSNALQDSGNNFNEVFRDSTSELGQEVTAKYNKISQSLDEELSPLVDELRTELQQFRQQLGNMRQEMRKLYQDNTLYLKDLGEISEKAVTEILAKYNQAMIRVKTSYTKLTQEVEEWTNKIKDYPVRERYDETVNRVIASIQAVLLTARQELDSVRQVMLDNMSKYSEHLDNLKEVLSQKVKESITEFLDDLALTPYVEKLQSAWKDVVVQYPELTTLLDLDLSALAADLRETIIETMNKASLEEAVNILRVKTKGIVQDFFKGVLGEKTFRQFENNVDEIVQKVISIYKDWDLERNIKQLADMIYQEVHSQIKAEIEHLPVGILELHKSRVIVFNLEKGAVEFELYLPVQIENLERILTFNIDKYVEQSMAKLRQLKDKYFPRMDISIWDPLYTFMPISGNPVDWIPPFDAYATVSGRHHFRTFDGRHYDFAGRCNYILAQDRVDKNFTIIQKFNGLPNNLERTSLVVMTNGKTVEIYSTYQVTIDAQQTDLPYRYEKLVIKRIGNSIHLDNGKGLRLISDIDNNFHFIGISGWYFNKVRGLLGTYNNEPYDDVMTVKGDVASDIESMVASWEVARTCRTNKNFADSREPAPNQDECSAMFDSSSSYLRPCFRQVAPEESMKRCMYDSESRCDIAALYIQACREKGVSLRLPTQCVTCSDESKKVYQEGETRTYMSNQPDYPQTKSSSDIVFIVEDRDCNRRAAAELRNMVWEVDQALIKKGFSENRYGLIGFTAGNYFHHTMEGQLFNVASKFAMGLESLKFENSSQGQMNPVAAIKMASEMPFRNGVFKSLVLLTCAPCSESNSRIYDAVRQALNDQDISMFVLRQSAFQLLNNRNPTDKIYGLDENNVFTARPSSKAEDDDLLEDIQIPDDQCANLAIDYEGAVFDAGHLIDGNRRHQRTFLQLFGEKVSDKAEKPECQICRCELDKYGFAKSVCQACDSDTSEPADIAPSFFTDFIEGHEEFKTQLKEFMTGIYSK</sequence>